<feature type="domain" description="Core-binding (CB)" evidence="5">
    <location>
        <begin position="35"/>
        <end position="133"/>
    </location>
</feature>
<dbReference type="InterPro" id="IPR011010">
    <property type="entry name" value="DNA_brk_join_enz"/>
</dbReference>
<gene>
    <name evidence="6" type="ORF">FEK34_14690</name>
</gene>
<dbReference type="RefSeq" id="WP_138448421.1">
    <property type="nucleotide sequence ID" value="NZ_VBUT01000005.1"/>
</dbReference>
<keyword evidence="1 3" id="KW-0238">DNA-binding</keyword>
<accession>A0A5R8NPE9</accession>
<dbReference type="InterPro" id="IPR002104">
    <property type="entry name" value="Integrase_catalytic"/>
</dbReference>
<evidence type="ECO:0000259" key="5">
    <source>
        <dbReference type="PROSITE" id="PS51900"/>
    </source>
</evidence>
<evidence type="ECO:0000259" key="4">
    <source>
        <dbReference type="PROSITE" id="PS51898"/>
    </source>
</evidence>
<dbReference type="InterPro" id="IPR052925">
    <property type="entry name" value="Phage_Integrase-like_Recomb"/>
</dbReference>
<dbReference type="Pfam" id="PF00589">
    <property type="entry name" value="Phage_integrase"/>
    <property type="match status" value="1"/>
</dbReference>
<dbReference type="InterPro" id="IPR013762">
    <property type="entry name" value="Integrase-like_cat_sf"/>
</dbReference>
<name>A0A5R8NPE9_9NOCA</name>
<dbReference type="Gene3D" id="1.10.443.10">
    <property type="entry name" value="Intergrase catalytic core"/>
    <property type="match status" value="1"/>
</dbReference>
<evidence type="ECO:0000313" key="6">
    <source>
        <dbReference type="EMBL" id="TLF77566.1"/>
    </source>
</evidence>
<dbReference type="Proteomes" id="UP000306378">
    <property type="component" value="Unassembled WGS sequence"/>
</dbReference>
<dbReference type="InterPro" id="IPR044068">
    <property type="entry name" value="CB"/>
</dbReference>
<comment type="caution">
    <text evidence="6">The sequence shown here is derived from an EMBL/GenBank/DDBJ whole genome shotgun (WGS) entry which is preliminary data.</text>
</comment>
<protein>
    <submittedName>
        <fullName evidence="6">Site-specific integrase</fullName>
    </submittedName>
</protein>
<dbReference type="SUPFAM" id="SSF47823">
    <property type="entry name" value="lambda integrase-like, N-terminal domain"/>
    <property type="match status" value="1"/>
</dbReference>
<proteinExistence type="predicted"/>
<dbReference type="InterPro" id="IPR010998">
    <property type="entry name" value="Integrase_recombinase_N"/>
</dbReference>
<dbReference type="GO" id="GO:0006310">
    <property type="term" value="P:DNA recombination"/>
    <property type="evidence" value="ECO:0007669"/>
    <property type="project" value="UniProtKB-KW"/>
</dbReference>
<reference evidence="6 7" key="1">
    <citation type="submission" date="2019-05" db="EMBL/GenBank/DDBJ databases">
        <title>Genomes sequences of two Nocardia cyriacigeorgica environmental isolates, type strains Nocardia asteroides ATCC 19247 and Nocardia cyriacigeorgica DSM 44484.</title>
        <authorList>
            <person name="Vautrin F."/>
            <person name="Bergeron E."/>
            <person name="Dubost A."/>
            <person name="Abrouk D."/>
            <person name="Rodriguez Nava V."/>
            <person name="Pujic P."/>
        </authorList>
    </citation>
    <scope>NUCLEOTIDE SEQUENCE [LARGE SCALE GENOMIC DNA]</scope>
    <source>
        <strain evidence="6 7">EML 446</strain>
    </source>
</reference>
<dbReference type="CDD" id="cd00799">
    <property type="entry name" value="INT_Cre_C"/>
    <property type="match status" value="1"/>
</dbReference>
<evidence type="ECO:0000256" key="3">
    <source>
        <dbReference type="PROSITE-ProRule" id="PRU01248"/>
    </source>
</evidence>
<dbReference type="Gene3D" id="1.10.150.130">
    <property type="match status" value="1"/>
</dbReference>
<sequence length="406" mass="43830">MTEDSPTHQQRGIAIPDPVRAQLQRGVHSVLVDTAALREVRQRFADDQAATLGRYLEASQSANTVRAYRTDWIAWTAWCAAEGRQALPADALDVAVYLAAAADARTDDGAHAFAPATLERKSAAIAAVHAANGLPSPTRSDVVRLTLRGIRRTRRARPVRKRPILLHTLEQLLTGLPEPGWPTEPARRRDTLALLIGFAGALRRSELAALRVGDVHVTQDHTTGEPVLLIHLPTSKTDPTGITEQRVALPRGTRPHTCPVCAFADWIALLALHAAAPDRLREKLTTTPVPDPAIHRCHGFTGIPAPLPADQPLFPAITRHGGIGTTPISGRAVAELVKRYAARAGLDPALFSGHSLRAGFATQAALGGAADREIMRQGRWSNPRTVHRYIRTANPLDDNAVTKLGL</sequence>
<feature type="domain" description="Tyr recombinase" evidence="4">
    <location>
        <begin position="159"/>
        <end position="403"/>
    </location>
</feature>
<dbReference type="EMBL" id="VBUT01000005">
    <property type="protein sequence ID" value="TLF77566.1"/>
    <property type="molecule type" value="Genomic_DNA"/>
</dbReference>
<dbReference type="SUPFAM" id="SSF56349">
    <property type="entry name" value="DNA breaking-rejoining enzymes"/>
    <property type="match status" value="1"/>
</dbReference>
<evidence type="ECO:0000256" key="2">
    <source>
        <dbReference type="ARBA" id="ARBA00023172"/>
    </source>
</evidence>
<evidence type="ECO:0000256" key="1">
    <source>
        <dbReference type="ARBA" id="ARBA00023125"/>
    </source>
</evidence>
<dbReference type="GO" id="GO:0015074">
    <property type="term" value="P:DNA integration"/>
    <property type="evidence" value="ECO:0007669"/>
    <property type="project" value="InterPro"/>
</dbReference>
<dbReference type="AlphaFoldDB" id="A0A5R8NPE9"/>
<keyword evidence="2" id="KW-0233">DNA recombination</keyword>
<dbReference type="PROSITE" id="PS51900">
    <property type="entry name" value="CB"/>
    <property type="match status" value="1"/>
</dbReference>
<dbReference type="GO" id="GO:0003677">
    <property type="term" value="F:DNA binding"/>
    <property type="evidence" value="ECO:0007669"/>
    <property type="project" value="UniProtKB-UniRule"/>
</dbReference>
<dbReference type="PANTHER" id="PTHR34605:SF3">
    <property type="entry name" value="P CELL-TYPE AGGLUTINATION PROTEIN MAP4-LIKE-RELATED"/>
    <property type="match status" value="1"/>
</dbReference>
<dbReference type="PROSITE" id="PS51898">
    <property type="entry name" value="TYR_RECOMBINASE"/>
    <property type="match status" value="1"/>
</dbReference>
<evidence type="ECO:0000313" key="7">
    <source>
        <dbReference type="Proteomes" id="UP000306378"/>
    </source>
</evidence>
<organism evidence="6 7">
    <name type="scientific">Nocardia cyriacigeorgica</name>
    <dbReference type="NCBI Taxonomy" id="135487"/>
    <lineage>
        <taxon>Bacteria</taxon>
        <taxon>Bacillati</taxon>
        <taxon>Actinomycetota</taxon>
        <taxon>Actinomycetes</taxon>
        <taxon>Mycobacteriales</taxon>
        <taxon>Nocardiaceae</taxon>
        <taxon>Nocardia</taxon>
    </lineage>
</organism>
<dbReference type="PANTHER" id="PTHR34605">
    <property type="entry name" value="PHAGE_INTEGRASE DOMAIN-CONTAINING PROTEIN"/>
    <property type="match status" value="1"/>
</dbReference>